<gene>
    <name evidence="1" type="ORF">STRMA_0562</name>
</gene>
<name>G5JU22_9STRE</name>
<sequence length="52" mass="6433">MSFLLPYFYNINFYFFPIAMTSKQANQRSFNFCHVRFSDIFFRKNEKMTKKS</sequence>
<dbReference type="STRING" id="764298.STRMA_0562"/>
<organism evidence="1 2">
    <name type="scientific">Streptococcus macacae NCTC 11558</name>
    <dbReference type="NCBI Taxonomy" id="764298"/>
    <lineage>
        <taxon>Bacteria</taxon>
        <taxon>Bacillati</taxon>
        <taxon>Bacillota</taxon>
        <taxon>Bacilli</taxon>
        <taxon>Lactobacillales</taxon>
        <taxon>Streptococcaceae</taxon>
        <taxon>Streptococcus</taxon>
    </lineage>
</organism>
<dbReference type="AlphaFoldDB" id="G5JU22"/>
<protein>
    <submittedName>
        <fullName evidence="1">Uncharacterized protein</fullName>
    </submittedName>
</protein>
<reference evidence="1 2" key="1">
    <citation type="journal article" date="2014" name="Int. J. Syst. Evol. Microbiol.">
        <title>Phylogenomics and the dynamic genome evolution of the genus Streptococcus.</title>
        <authorList>
            <consortium name="The Broad Institute Genome Sequencing Platform"/>
            <person name="Richards V.P."/>
            <person name="Palmer S.R."/>
            <person name="Pavinski Bitar P.D."/>
            <person name="Qin X."/>
            <person name="Weinstock G.M."/>
            <person name="Highlander S.K."/>
            <person name="Town C.D."/>
            <person name="Burne R.A."/>
            <person name="Stanhope M.J."/>
        </authorList>
    </citation>
    <scope>NUCLEOTIDE SEQUENCE [LARGE SCALE GENOMIC DNA]</scope>
    <source>
        <strain evidence="1 2">NCTC 11558</strain>
    </source>
</reference>
<comment type="caution">
    <text evidence="1">The sequence shown here is derived from an EMBL/GenBank/DDBJ whole genome shotgun (WGS) entry which is preliminary data.</text>
</comment>
<proteinExistence type="predicted"/>
<accession>G5JU22</accession>
<evidence type="ECO:0000313" key="2">
    <source>
        <dbReference type="Proteomes" id="UP000003573"/>
    </source>
</evidence>
<dbReference type="Proteomes" id="UP000003573">
    <property type="component" value="Unassembled WGS sequence"/>
</dbReference>
<evidence type="ECO:0000313" key="1">
    <source>
        <dbReference type="EMBL" id="EHJ52274.1"/>
    </source>
</evidence>
<dbReference type="EMBL" id="AEUW02000001">
    <property type="protein sequence ID" value="EHJ52274.1"/>
    <property type="molecule type" value="Genomic_DNA"/>
</dbReference>
<keyword evidence="2" id="KW-1185">Reference proteome</keyword>